<dbReference type="EMBL" id="VRYN01000001">
    <property type="protein sequence ID" value="TYO82291.1"/>
    <property type="molecule type" value="Genomic_DNA"/>
</dbReference>
<feature type="compositionally biased region" description="Acidic residues" evidence="4">
    <location>
        <begin position="8"/>
        <end position="25"/>
    </location>
</feature>
<keyword evidence="1" id="KW-0677">Repeat</keyword>
<dbReference type="EMBL" id="CP038631">
    <property type="protein sequence ID" value="QCC43796.1"/>
    <property type="molecule type" value="Genomic_DNA"/>
</dbReference>
<evidence type="ECO:0000313" key="8">
    <source>
        <dbReference type="Proteomes" id="UP000323075"/>
    </source>
</evidence>
<protein>
    <submittedName>
        <fullName evidence="5">Tetratricopeptide repeat protein</fullName>
    </submittedName>
</protein>
<evidence type="ECO:0000256" key="3">
    <source>
        <dbReference type="PROSITE-ProRule" id="PRU00339"/>
    </source>
</evidence>
<keyword evidence="2 3" id="KW-0802">TPR repeat</keyword>
<dbReference type="InterPro" id="IPR011990">
    <property type="entry name" value="TPR-like_helical_dom_sf"/>
</dbReference>
<gene>
    <name evidence="6" type="ORF">APQ99_00811</name>
    <name evidence="5" type="ORF">HBSAL_00245</name>
</gene>
<dbReference type="Gene3D" id="1.25.40.10">
    <property type="entry name" value="Tetratricopeptide repeat domain"/>
    <property type="match status" value="1"/>
</dbReference>
<organism evidence="5 7">
    <name type="scientific">Halobacterium salinarum (strain ATCC 33171 / DSM 3754 / JCM 8978 / NBRC 102687 / NCIMB 764 / 91-R6)</name>
    <dbReference type="NCBI Taxonomy" id="2597657"/>
    <lineage>
        <taxon>Archaea</taxon>
        <taxon>Methanobacteriati</taxon>
        <taxon>Methanobacteriota</taxon>
        <taxon>Stenosarchaea group</taxon>
        <taxon>Halobacteria</taxon>
        <taxon>Halobacteriales</taxon>
        <taxon>Halobacteriaceae</taxon>
        <taxon>Halobacterium</taxon>
    </lineage>
</organism>
<feature type="compositionally biased region" description="Acidic residues" evidence="4">
    <location>
        <begin position="45"/>
        <end position="57"/>
    </location>
</feature>
<evidence type="ECO:0000313" key="6">
    <source>
        <dbReference type="EMBL" id="TYO82291.1"/>
    </source>
</evidence>
<evidence type="ECO:0000256" key="1">
    <source>
        <dbReference type="ARBA" id="ARBA00022737"/>
    </source>
</evidence>
<dbReference type="Pfam" id="PF13181">
    <property type="entry name" value="TPR_8"/>
    <property type="match status" value="1"/>
</dbReference>
<dbReference type="GeneID" id="68694980"/>
<dbReference type="InterPro" id="IPR019734">
    <property type="entry name" value="TPR_rpt"/>
</dbReference>
<reference evidence="5 7" key="1">
    <citation type="journal article" date="2019" name="Microbiol. Resour. Announc.">
        <title>The Genome Sequence of the Halobacterium salinarum Type Strain Is Closely Related to That of Laboratory Strains NRC-1 and R1.</title>
        <authorList>
            <person name="Pfeiffer F."/>
            <person name="Marchfelder A."/>
            <person name="Habermann B."/>
            <person name="Dyall-Smith M.L."/>
        </authorList>
    </citation>
    <scope>NUCLEOTIDE SEQUENCE [LARGE SCALE GENOMIC DNA]</scope>
    <source>
        <strain evidence="5">91-R6</strain>
        <strain evidence="7">ATCC 33171 / DSM 3754 / JCM 8978 / NBRC 102687 / NCIMB 764 / 91-R6</strain>
    </source>
</reference>
<dbReference type="InterPro" id="IPR051685">
    <property type="entry name" value="Ycf3/AcsC/BcsC/TPR_MFPF"/>
</dbReference>
<dbReference type="SUPFAM" id="SSF48452">
    <property type="entry name" value="TPR-like"/>
    <property type="match status" value="1"/>
</dbReference>
<name>A0A4D6GRM0_HALS9</name>
<reference evidence="6 8" key="2">
    <citation type="submission" date="2019-07" db="EMBL/GenBank/DDBJ databases">
        <title>Genomic Encyclopedia of Archaeal and Bacterial Type Strains, Phase II (KMG-II): from individual species to whole genera.</title>
        <authorList>
            <person name="Goeker M."/>
        </authorList>
    </citation>
    <scope>NUCLEOTIDE SEQUENCE [LARGE SCALE GENOMIC DNA]</scope>
    <source>
        <strain evidence="6 8">DSM 3754</strain>
    </source>
</reference>
<proteinExistence type="predicted"/>
<dbReference type="RefSeq" id="WP_010903845.1">
    <property type="nucleotide sequence ID" value="NZ_VRYN01000001.1"/>
</dbReference>
<dbReference type="PROSITE" id="PS50005">
    <property type="entry name" value="TPR"/>
    <property type="match status" value="1"/>
</dbReference>
<evidence type="ECO:0000313" key="5">
    <source>
        <dbReference type="EMBL" id="QCC43796.1"/>
    </source>
</evidence>
<sequence>MTDRSEDADGEPAPEDAAGLDDDALDHEFSEGAGFDDPYAGFDLDPPELDVDPDTVDPVDSRVVADTLDERTLDNDAVDADELIDVGLSYMGINRNEQAVDTFERAAQYTDDDNREQEAWVNKGIAHGELEEWDAAVGAHREALFVADDGDFEAAAHTNLAYALWEFGEDEQAYEHAEEAVRVDKRLPQAWYNLGFIENERDRPEQALDALDNAIRLGFQQADVYEEKTRALEALGRDEEAAKVAEQADEIRSQQERELVDER</sequence>
<feature type="repeat" description="TPR" evidence="3">
    <location>
        <begin position="80"/>
        <end position="113"/>
    </location>
</feature>
<evidence type="ECO:0000313" key="7">
    <source>
        <dbReference type="Proteomes" id="UP000296216"/>
    </source>
</evidence>
<evidence type="ECO:0000256" key="2">
    <source>
        <dbReference type="ARBA" id="ARBA00022803"/>
    </source>
</evidence>
<dbReference type="PANTHER" id="PTHR44943">
    <property type="entry name" value="CELLULOSE SYNTHASE OPERON PROTEIN C"/>
    <property type="match status" value="1"/>
</dbReference>
<dbReference type="PANTHER" id="PTHR44943:SF4">
    <property type="entry name" value="TPR REPEAT-CONTAINING PROTEIN MJ0798"/>
    <property type="match status" value="1"/>
</dbReference>
<feature type="region of interest" description="Disordered" evidence="4">
    <location>
        <begin position="1"/>
        <end position="58"/>
    </location>
</feature>
<reference evidence="5" key="3">
    <citation type="journal article" name="MicrobiologyOpen">
        <title>Whole-genome comparison between the type strain of Halobacterium salinarum (DSM 3754(T)) and the laboratory strains R1 and NRC-1.</title>
        <authorList>
            <person name="Pfeiffer F."/>
            <person name="Losensky G."/>
            <person name="Marchfelder A."/>
            <person name="Habermann B."/>
            <person name="Dyall-Smith M."/>
        </authorList>
    </citation>
    <scope>NUCLEOTIDE SEQUENCE</scope>
    <source>
        <strain evidence="5">91-R6</strain>
    </source>
</reference>
<dbReference type="Proteomes" id="UP000296216">
    <property type="component" value="Chromosome"/>
</dbReference>
<dbReference type="Proteomes" id="UP000323075">
    <property type="component" value="Unassembled WGS sequence"/>
</dbReference>
<accession>A0A4D6GRM0</accession>
<evidence type="ECO:0000256" key="4">
    <source>
        <dbReference type="SAM" id="MobiDB-lite"/>
    </source>
</evidence>
<dbReference type="SMART" id="SM00028">
    <property type="entry name" value="TPR"/>
    <property type="match status" value="5"/>
</dbReference>
<dbReference type="AlphaFoldDB" id="A0A4D6GRM0"/>